<proteinExistence type="predicted"/>
<keyword evidence="1" id="KW-0812">Transmembrane</keyword>
<reference evidence="2 3" key="1">
    <citation type="submission" date="2022-09" db="EMBL/GenBank/DDBJ databases">
        <authorList>
            <person name="Palmer J.M."/>
        </authorList>
    </citation>
    <scope>NUCLEOTIDE SEQUENCE [LARGE SCALE GENOMIC DNA]</scope>
    <source>
        <strain evidence="2 3">DSM 7382</strain>
    </source>
</reference>
<keyword evidence="1" id="KW-1133">Transmembrane helix</keyword>
<comment type="caution">
    <text evidence="2">The sequence shown here is derived from an EMBL/GenBank/DDBJ whole genome shotgun (WGS) entry which is preliminary data.</text>
</comment>
<protein>
    <submittedName>
        <fullName evidence="2">Uncharacterized protein</fullName>
    </submittedName>
</protein>
<keyword evidence="1" id="KW-0472">Membrane</keyword>
<organism evidence="2 3">
    <name type="scientific">Cerrena zonata</name>
    <dbReference type="NCBI Taxonomy" id="2478898"/>
    <lineage>
        <taxon>Eukaryota</taxon>
        <taxon>Fungi</taxon>
        <taxon>Dikarya</taxon>
        <taxon>Basidiomycota</taxon>
        <taxon>Agaricomycotina</taxon>
        <taxon>Agaricomycetes</taxon>
        <taxon>Polyporales</taxon>
        <taxon>Cerrenaceae</taxon>
        <taxon>Cerrena</taxon>
    </lineage>
</organism>
<evidence type="ECO:0000256" key="1">
    <source>
        <dbReference type="SAM" id="Phobius"/>
    </source>
</evidence>
<dbReference type="Proteomes" id="UP001385951">
    <property type="component" value="Unassembled WGS sequence"/>
</dbReference>
<dbReference type="AlphaFoldDB" id="A0AAW0G1W5"/>
<evidence type="ECO:0000313" key="2">
    <source>
        <dbReference type="EMBL" id="KAK7687328.1"/>
    </source>
</evidence>
<accession>A0AAW0G1W5</accession>
<dbReference type="EMBL" id="JASBNA010000014">
    <property type="protein sequence ID" value="KAK7687328.1"/>
    <property type="molecule type" value="Genomic_DNA"/>
</dbReference>
<feature type="transmembrane region" description="Helical" evidence="1">
    <location>
        <begin position="161"/>
        <end position="179"/>
    </location>
</feature>
<sequence>MSDEPYLSESCPAPDPSINPPTQIEEYFRDIQSAFTSGVLVFLGQSRLVSNQAKENNGVFQSLRQRFEGQYPTLSTLDENSGIKNTTSRRKWLRQLRLKLAQEHNTLPPAIIVNVTDVDYKNAIEGGFGIVIKAVFNGSTVAVKFLRLTNIKKERRKGSTIFIFTLFYIRLKFILRYFIKKL</sequence>
<keyword evidence="3" id="KW-1185">Reference proteome</keyword>
<gene>
    <name evidence="2" type="ORF">QCA50_009834</name>
</gene>
<evidence type="ECO:0000313" key="3">
    <source>
        <dbReference type="Proteomes" id="UP001385951"/>
    </source>
</evidence>
<name>A0AAW0G1W5_9APHY</name>